<dbReference type="EMBL" id="LGRX02033708">
    <property type="protein sequence ID" value="KAK3240222.1"/>
    <property type="molecule type" value="Genomic_DNA"/>
</dbReference>
<evidence type="ECO:0000313" key="1">
    <source>
        <dbReference type="EMBL" id="KAK3240222.1"/>
    </source>
</evidence>
<comment type="caution">
    <text evidence="1">The sequence shown here is derived from an EMBL/GenBank/DDBJ whole genome shotgun (WGS) entry which is preliminary data.</text>
</comment>
<gene>
    <name evidence="1" type="ORF">CYMTET_49926</name>
</gene>
<dbReference type="Proteomes" id="UP001190700">
    <property type="component" value="Unassembled WGS sequence"/>
</dbReference>
<evidence type="ECO:0000313" key="2">
    <source>
        <dbReference type="Proteomes" id="UP001190700"/>
    </source>
</evidence>
<reference evidence="1 2" key="1">
    <citation type="journal article" date="2015" name="Genome Biol. Evol.">
        <title>Comparative Genomics of a Bacterivorous Green Alga Reveals Evolutionary Causalities and Consequences of Phago-Mixotrophic Mode of Nutrition.</title>
        <authorList>
            <person name="Burns J.A."/>
            <person name="Paasch A."/>
            <person name="Narechania A."/>
            <person name="Kim E."/>
        </authorList>
    </citation>
    <scope>NUCLEOTIDE SEQUENCE [LARGE SCALE GENOMIC DNA]</scope>
    <source>
        <strain evidence="1 2">PLY_AMNH</strain>
    </source>
</reference>
<proteinExistence type="predicted"/>
<protein>
    <submittedName>
        <fullName evidence="1">Uncharacterized protein</fullName>
    </submittedName>
</protein>
<name>A0AAE0BR70_9CHLO</name>
<dbReference type="AlphaFoldDB" id="A0AAE0BR70"/>
<accession>A0AAE0BR70</accession>
<organism evidence="1 2">
    <name type="scientific">Cymbomonas tetramitiformis</name>
    <dbReference type="NCBI Taxonomy" id="36881"/>
    <lineage>
        <taxon>Eukaryota</taxon>
        <taxon>Viridiplantae</taxon>
        <taxon>Chlorophyta</taxon>
        <taxon>Pyramimonadophyceae</taxon>
        <taxon>Pyramimonadales</taxon>
        <taxon>Pyramimonadaceae</taxon>
        <taxon>Cymbomonas</taxon>
    </lineage>
</organism>
<keyword evidence="2" id="KW-1185">Reference proteome</keyword>
<sequence>MSFYWCNKRGDRAKDAQAASDDERRHSGFRINATKLKPLAVWNKLSVPDKNVVICFCRKITDELGMGDDYTGKNGDNYRWCQLFREALQRKRRADTTYSIIDTSVCANNSRRAYDNLKQLQQLKCDDAQSDMSVLCILRVVHAADADRGCVDVAWINFHAREGDESARRRLQSFLDF</sequence>